<evidence type="ECO:0000313" key="1">
    <source>
        <dbReference type="EMBL" id="BES99851.1"/>
    </source>
</evidence>
<accession>A0ABN7B622</accession>
<gene>
    <name evidence="1" type="ORF">NTJ_12669</name>
</gene>
<dbReference type="PANTHER" id="PTHR13071">
    <property type="entry name" value="MITOCHONDRIAL 28S RIBOSOMAL PROTEIN S22"/>
    <property type="match status" value="1"/>
</dbReference>
<dbReference type="Proteomes" id="UP001307889">
    <property type="component" value="Chromosome 11"/>
</dbReference>
<keyword evidence="1" id="KW-0689">Ribosomal protein</keyword>
<proteinExistence type="predicted"/>
<name>A0ABN7B622_9HEMI</name>
<organism evidence="1 2">
    <name type="scientific">Nesidiocoris tenuis</name>
    <dbReference type="NCBI Taxonomy" id="355587"/>
    <lineage>
        <taxon>Eukaryota</taxon>
        <taxon>Metazoa</taxon>
        <taxon>Ecdysozoa</taxon>
        <taxon>Arthropoda</taxon>
        <taxon>Hexapoda</taxon>
        <taxon>Insecta</taxon>
        <taxon>Pterygota</taxon>
        <taxon>Neoptera</taxon>
        <taxon>Paraneoptera</taxon>
        <taxon>Hemiptera</taxon>
        <taxon>Heteroptera</taxon>
        <taxon>Panheteroptera</taxon>
        <taxon>Cimicomorpha</taxon>
        <taxon>Miridae</taxon>
        <taxon>Dicyphina</taxon>
        <taxon>Nesidiocoris</taxon>
    </lineage>
</organism>
<reference evidence="1 2" key="1">
    <citation type="submission" date="2023-09" db="EMBL/GenBank/DDBJ databases">
        <title>Nesidiocoris tenuis whole genome shotgun sequence.</title>
        <authorList>
            <person name="Shibata T."/>
            <person name="Shimoda M."/>
            <person name="Kobayashi T."/>
            <person name="Uehara T."/>
        </authorList>
    </citation>
    <scope>NUCLEOTIDE SEQUENCE [LARGE SCALE GENOMIC DNA]</scope>
    <source>
        <strain evidence="1 2">Japan</strain>
    </source>
</reference>
<dbReference type="PANTHER" id="PTHR13071:SF4">
    <property type="entry name" value="SMALL RIBOSOMAL SUBUNIT PROTEIN MS22"/>
    <property type="match status" value="1"/>
</dbReference>
<evidence type="ECO:0000313" key="2">
    <source>
        <dbReference type="Proteomes" id="UP001307889"/>
    </source>
</evidence>
<dbReference type="Pfam" id="PF10245">
    <property type="entry name" value="MRP-S22"/>
    <property type="match status" value="1"/>
</dbReference>
<dbReference type="InterPro" id="IPR019374">
    <property type="entry name" value="Ribosomal_mS22"/>
</dbReference>
<keyword evidence="1" id="KW-0687">Ribonucleoprotein</keyword>
<sequence length="337" mass="39223">MLSSRLCMGLRQLESSFINRQLLTTRRPATCTFASSTDSEKKYLFFENKVQDLLKRLTRKDVNKVFRKRKDGEKVEAAVYKFMTTAQLEEELKKADLKADELLQMPPVVPEREEIDEVLDKDEKLVGLLDTKIIFTDISLDKTDRSRTIAVRDVDGTLRLATWEERSRMNQIYFPRPGREIWVPHVFQDEALQPILERKDYEFILNRACAQFEPDDPDYIRVTTKTYEAVNSFGDFDLLRSTRHFGPLVFHLALTKNLDRLLIENLETDRLEDAAWALQLYNILHADAKINHDYKRGAELEFVKAYIDQCSKDNSQLELAYKHCKDFLSSPKSAAVA</sequence>
<protein>
    <submittedName>
        <fullName evidence="1">Ribosomal protein S22</fullName>
    </submittedName>
</protein>
<dbReference type="EMBL" id="AP028919">
    <property type="protein sequence ID" value="BES99851.1"/>
    <property type="molecule type" value="Genomic_DNA"/>
</dbReference>
<keyword evidence="2" id="KW-1185">Reference proteome</keyword>
<dbReference type="GO" id="GO:0005840">
    <property type="term" value="C:ribosome"/>
    <property type="evidence" value="ECO:0007669"/>
    <property type="project" value="UniProtKB-KW"/>
</dbReference>